<name>A0AAJ6B655_9SPHI</name>
<evidence type="ECO:0000313" key="1">
    <source>
        <dbReference type="EMBL" id="WEK18499.1"/>
    </source>
</evidence>
<gene>
    <name evidence="1" type="ORF">P0Y49_17045</name>
</gene>
<protein>
    <submittedName>
        <fullName evidence="1">Uncharacterized protein</fullName>
    </submittedName>
</protein>
<accession>A0AAJ6B655</accession>
<evidence type="ECO:0000313" key="2">
    <source>
        <dbReference type="Proteomes" id="UP001214530"/>
    </source>
</evidence>
<proteinExistence type="predicted"/>
<reference evidence="1" key="1">
    <citation type="submission" date="2023-03" db="EMBL/GenBank/DDBJ databases">
        <title>Andean soil-derived lignocellulolytic bacterial consortium as a source of novel taxa and putative plastic-active enzymes.</title>
        <authorList>
            <person name="Diaz-Garcia L."/>
            <person name="Chuvochina M."/>
            <person name="Feuerriegel G."/>
            <person name="Bunk B."/>
            <person name="Sproer C."/>
            <person name="Streit W.R."/>
            <person name="Rodriguez L.M."/>
            <person name="Overmann J."/>
            <person name="Jimenez D.J."/>
        </authorList>
    </citation>
    <scope>NUCLEOTIDE SEQUENCE</scope>
    <source>
        <strain evidence="1">MAG 3858</strain>
    </source>
</reference>
<sequence length="67" mass="7673">MQLENFSTPDHSETQLISNNLPAEINYIKEYEKILQFGRDNYQNIDPIDAQNITTLLESFAELVIAG</sequence>
<dbReference type="EMBL" id="CP119313">
    <property type="protein sequence ID" value="WEK18499.1"/>
    <property type="molecule type" value="Genomic_DNA"/>
</dbReference>
<dbReference type="Proteomes" id="UP001214530">
    <property type="component" value="Chromosome"/>
</dbReference>
<organism evidence="1 2">
    <name type="scientific">Candidatus Pedobacter colombiensis</name>
    <dbReference type="NCBI Taxonomy" id="3121371"/>
    <lineage>
        <taxon>Bacteria</taxon>
        <taxon>Pseudomonadati</taxon>
        <taxon>Bacteroidota</taxon>
        <taxon>Sphingobacteriia</taxon>
        <taxon>Sphingobacteriales</taxon>
        <taxon>Sphingobacteriaceae</taxon>
        <taxon>Pedobacter</taxon>
    </lineage>
</organism>
<dbReference type="AlphaFoldDB" id="A0AAJ6B655"/>